<sequence>SSWRYSSTCTWPLRETSVEQAILIALPHTALPAPLMPQHHPSAPLYSQRKSPFPEAITLGTLGSGRSVTYGLGQDRLQLVFVQQKQQHIWLSTSQIYQWTPVPSLPTHRPHPAVTMACRCSRCLKQTGVQGQFLQAQGGKTLEKHRSEWAEEAWADKDRSWRKESRWRKRGLGDLFGRQYQGRGTCRTWPDSLTSDLSSCQSCSGSQETPKGLRDEPVCVRALSS</sequence>
<gene>
    <name evidence="1" type="ORF">KUCAC02_002267</name>
</gene>
<protein>
    <submittedName>
        <fullName evidence="1">Uncharacterized protein</fullName>
    </submittedName>
</protein>
<name>A0ACB9XT25_CHAAC</name>
<comment type="caution">
    <text evidence="1">The sequence shown here is derived from an EMBL/GenBank/DDBJ whole genome shotgun (WGS) entry which is preliminary data.</text>
</comment>
<evidence type="ECO:0000313" key="2">
    <source>
        <dbReference type="Proteomes" id="UP001057452"/>
    </source>
</evidence>
<reference evidence="1" key="1">
    <citation type="submission" date="2022-05" db="EMBL/GenBank/DDBJ databases">
        <title>Chromosome-level genome of Chaenocephalus aceratus.</title>
        <authorList>
            <person name="Park H."/>
        </authorList>
    </citation>
    <scope>NUCLEOTIDE SEQUENCE</scope>
    <source>
        <strain evidence="1">KU_202001</strain>
    </source>
</reference>
<organism evidence="1 2">
    <name type="scientific">Chaenocephalus aceratus</name>
    <name type="common">Blackfin icefish</name>
    <name type="synonym">Chaenichthys aceratus</name>
    <dbReference type="NCBI Taxonomy" id="36190"/>
    <lineage>
        <taxon>Eukaryota</taxon>
        <taxon>Metazoa</taxon>
        <taxon>Chordata</taxon>
        <taxon>Craniata</taxon>
        <taxon>Vertebrata</taxon>
        <taxon>Euteleostomi</taxon>
        <taxon>Actinopterygii</taxon>
        <taxon>Neopterygii</taxon>
        <taxon>Teleostei</taxon>
        <taxon>Neoteleostei</taxon>
        <taxon>Acanthomorphata</taxon>
        <taxon>Eupercaria</taxon>
        <taxon>Perciformes</taxon>
        <taxon>Notothenioidei</taxon>
        <taxon>Channichthyidae</taxon>
        <taxon>Chaenocephalus</taxon>
    </lineage>
</organism>
<accession>A0ACB9XT25</accession>
<evidence type="ECO:0000313" key="1">
    <source>
        <dbReference type="EMBL" id="KAI4830651.1"/>
    </source>
</evidence>
<feature type="non-terminal residue" evidence="1">
    <location>
        <position position="1"/>
    </location>
</feature>
<dbReference type="Proteomes" id="UP001057452">
    <property type="component" value="Chromosome 3"/>
</dbReference>
<feature type="non-terminal residue" evidence="1">
    <location>
        <position position="225"/>
    </location>
</feature>
<dbReference type="EMBL" id="CM043787">
    <property type="protein sequence ID" value="KAI4830651.1"/>
    <property type="molecule type" value="Genomic_DNA"/>
</dbReference>
<keyword evidence="2" id="KW-1185">Reference proteome</keyword>
<proteinExistence type="predicted"/>